<dbReference type="PANTHER" id="PTHR12526:SF630">
    <property type="entry name" value="GLYCOSYLTRANSFERASE"/>
    <property type="match status" value="1"/>
</dbReference>
<dbReference type="PANTHER" id="PTHR12526">
    <property type="entry name" value="GLYCOSYLTRANSFERASE"/>
    <property type="match status" value="1"/>
</dbReference>
<feature type="domain" description="Glycosyl transferase family 1" evidence="1">
    <location>
        <begin position="179"/>
        <end position="339"/>
    </location>
</feature>
<dbReference type="RefSeq" id="WP_187657107.1">
    <property type="nucleotide sequence ID" value="NZ_JACSOD020000491.1"/>
</dbReference>
<comment type="caution">
    <text evidence="2">The sequence shown here is derived from an EMBL/GenBank/DDBJ whole genome shotgun (WGS) entry which is preliminary data.</text>
</comment>
<gene>
    <name evidence="2" type="ORF">H9X54_011050</name>
</gene>
<dbReference type="Pfam" id="PF00534">
    <property type="entry name" value="Glycos_transf_1"/>
    <property type="match status" value="1"/>
</dbReference>
<dbReference type="Gene3D" id="3.40.50.2000">
    <property type="entry name" value="Glycogen Phosphorylase B"/>
    <property type="match status" value="2"/>
</dbReference>
<dbReference type="EMBL" id="JACSOD020000491">
    <property type="protein sequence ID" value="MBM6499831.1"/>
    <property type="molecule type" value="Genomic_DNA"/>
</dbReference>
<evidence type="ECO:0000313" key="2">
    <source>
        <dbReference type="EMBL" id="MBM6499831.1"/>
    </source>
</evidence>
<proteinExistence type="predicted"/>
<dbReference type="Proteomes" id="UP000759529">
    <property type="component" value="Unassembled WGS sequence"/>
</dbReference>
<dbReference type="InterPro" id="IPR001296">
    <property type="entry name" value="Glyco_trans_1"/>
</dbReference>
<name>A0ABS2CY26_9FLAO</name>
<keyword evidence="3" id="KW-1185">Reference proteome</keyword>
<protein>
    <submittedName>
        <fullName evidence="2">Glycosyltransferase</fullName>
    </submittedName>
</protein>
<evidence type="ECO:0000313" key="3">
    <source>
        <dbReference type="Proteomes" id="UP000759529"/>
    </source>
</evidence>
<accession>A0ABS2CY26</accession>
<organism evidence="2 3">
    <name type="scientific">Flavobacterium macrobrachii</name>
    <dbReference type="NCBI Taxonomy" id="591204"/>
    <lineage>
        <taxon>Bacteria</taxon>
        <taxon>Pseudomonadati</taxon>
        <taxon>Bacteroidota</taxon>
        <taxon>Flavobacteriia</taxon>
        <taxon>Flavobacteriales</taxon>
        <taxon>Flavobacteriaceae</taxon>
        <taxon>Flavobacterium</taxon>
    </lineage>
</organism>
<reference evidence="2 3" key="1">
    <citation type="submission" date="2021-02" db="EMBL/GenBank/DDBJ databases">
        <authorList>
            <person name="Jung H.S."/>
            <person name="Chun B.H."/>
            <person name="Jeon C.O."/>
        </authorList>
    </citation>
    <scope>NUCLEOTIDE SEQUENCE [LARGE SCALE GENOMIC DNA]</scope>
    <source>
        <strain evidence="2 3">LMG 25203</strain>
    </source>
</reference>
<sequence>MENKSVCFVIHSLQAGGMERVMSELVNYFSATKKYQVHLVLYGIKREVFYPIANDIIVHRPSFEFDNSKRLMSTLKTIHFLRKTIKQINPIAALSFGERWNNLVLLALYGLKTPVFVSDRAQPDKPLGFKDDTLRKWLYPRAKGVVVQTSKALSIFQKMYKQSNFKVIGNPIRAIENQNLEKENYVLMVGRYIKSKQQDALIRIFAKVNAPNWKLILLGYDHLQQANQANWEKLAEDLGIRDKVIFTGKQANVEEYYGKSKIFAFTSSSEGFPNVIGEAMSAGLPVVAFDCVAGPSDLITNDTNGYLIPLNNEELFVQKLKYLIDNQSTIEDFGKNAKNSMAQFELNYICKQYEEFIIPSK</sequence>
<evidence type="ECO:0000259" key="1">
    <source>
        <dbReference type="Pfam" id="PF00534"/>
    </source>
</evidence>
<dbReference type="SUPFAM" id="SSF53756">
    <property type="entry name" value="UDP-Glycosyltransferase/glycogen phosphorylase"/>
    <property type="match status" value="1"/>
</dbReference>